<dbReference type="Proteomes" id="UP001501490">
    <property type="component" value="Unassembled WGS sequence"/>
</dbReference>
<evidence type="ECO:0000313" key="1">
    <source>
        <dbReference type="EMBL" id="GAA3615708.1"/>
    </source>
</evidence>
<reference evidence="2" key="1">
    <citation type="journal article" date="2019" name="Int. J. Syst. Evol. Microbiol.">
        <title>The Global Catalogue of Microorganisms (GCM) 10K type strain sequencing project: providing services to taxonomists for standard genome sequencing and annotation.</title>
        <authorList>
            <consortium name="The Broad Institute Genomics Platform"/>
            <consortium name="The Broad Institute Genome Sequencing Center for Infectious Disease"/>
            <person name="Wu L."/>
            <person name="Ma J."/>
        </authorList>
    </citation>
    <scope>NUCLEOTIDE SEQUENCE [LARGE SCALE GENOMIC DNA]</scope>
    <source>
        <strain evidence="2">JCM 16929</strain>
    </source>
</reference>
<evidence type="ECO:0008006" key="3">
    <source>
        <dbReference type="Google" id="ProtNLM"/>
    </source>
</evidence>
<dbReference type="RefSeq" id="WP_344803406.1">
    <property type="nucleotide sequence ID" value="NZ_BAABAB010000010.1"/>
</dbReference>
<dbReference type="SUPFAM" id="SSF55469">
    <property type="entry name" value="FMN-dependent nitroreductase-like"/>
    <property type="match status" value="2"/>
</dbReference>
<organism evidence="1 2">
    <name type="scientific">Microlunatus ginsengisoli</name>
    <dbReference type="NCBI Taxonomy" id="363863"/>
    <lineage>
        <taxon>Bacteria</taxon>
        <taxon>Bacillati</taxon>
        <taxon>Actinomycetota</taxon>
        <taxon>Actinomycetes</taxon>
        <taxon>Propionibacteriales</taxon>
        <taxon>Propionibacteriaceae</taxon>
        <taxon>Microlunatus</taxon>
    </lineage>
</organism>
<dbReference type="InterPro" id="IPR000415">
    <property type="entry name" value="Nitroreductase-like"/>
</dbReference>
<evidence type="ECO:0000313" key="2">
    <source>
        <dbReference type="Proteomes" id="UP001501490"/>
    </source>
</evidence>
<sequence length="405" mass="42855">MTMIDTSGPTEAAVANQPSRISRRRVLQVAGVGGATVLVAGGGLLSYRAHDTGALRPGSGTAYEPWDGWRDDPSPLGAVAAAVLAANPHNTQPWTFRVSDTSIELSTDGGRRMPTVDPYDREQQIGLGCALENLVLALDARGYRTEVATGADADHPGRLAAVEFRAGTPVASALYEAIGDRHTDRGPYRPDPVPAAVLTQLGAHDDLAGVGLTWIEDAGDRAALSALLITATEAIIADREQSEEAFSWFRSGPDDIERHRDGLTLDGQGFGPVKLAVAKLLPPSSRTDGDAFWLDQTRTVHTATAAAYGVVTADDVDDTASRLAGGRLLQRMHLRATVAGLGLQPMNQVTERIDRERSLGRTSALAAPLARLLADGGQPLVAFRIGYPTRAARRSPRRPVSAVTA</sequence>
<protein>
    <recommendedName>
        <fullName evidence="3">Tat pathway signal protein</fullName>
    </recommendedName>
</protein>
<dbReference type="PROSITE" id="PS51318">
    <property type="entry name" value="TAT"/>
    <property type="match status" value="1"/>
</dbReference>
<dbReference type="Gene3D" id="3.40.109.10">
    <property type="entry name" value="NADH Oxidase"/>
    <property type="match status" value="1"/>
</dbReference>
<name>A0ABP6ZP00_9ACTN</name>
<comment type="caution">
    <text evidence="1">The sequence shown here is derived from an EMBL/GenBank/DDBJ whole genome shotgun (WGS) entry which is preliminary data.</text>
</comment>
<dbReference type="NCBIfam" id="NF047509">
    <property type="entry name" value="Rv3131_FMN_oxido"/>
    <property type="match status" value="1"/>
</dbReference>
<keyword evidence="2" id="KW-1185">Reference proteome</keyword>
<dbReference type="EMBL" id="BAABAB010000010">
    <property type="protein sequence ID" value="GAA3615708.1"/>
    <property type="molecule type" value="Genomic_DNA"/>
</dbReference>
<dbReference type="InterPro" id="IPR006311">
    <property type="entry name" value="TAT_signal"/>
</dbReference>
<proteinExistence type="predicted"/>
<accession>A0ABP6ZP00</accession>
<gene>
    <name evidence="1" type="ORF">GCM10022236_17230</name>
</gene>